<evidence type="ECO:0000256" key="5">
    <source>
        <dbReference type="ARBA" id="ARBA00023136"/>
    </source>
</evidence>
<evidence type="ECO:0000259" key="7">
    <source>
        <dbReference type="Pfam" id="PF02687"/>
    </source>
</evidence>
<comment type="subcellular location">
    <subcellularLocation>
        <location evidence="1">Cell membrane</location>
        <topology evidence="1">Multi-pass membrane protein</topology>
    </subcellularLocation>
</comment>
<evidence type="ECO:0000256" key="2">
    <source>
        <dbReference type="ARBA" id="ARBA00022475"/>
    </source>
</evidence>
<name>A0ABS4S080_PAEXY</name>
<feature type="transmembrane region" description="Helical" evidence="6">
    <location>
        <begin position="238"/>
        <end position="264"/>
    </location>
</feature>
<feature type="transmembrane region" description="Helical" evidence="6">
    <location>
        <begin position="327"/>
        <end position="347"/>
    </location>
</feature>
<dbReference type="Pfam" id="PF02687">
    <property type="entry name" value="FtsX"/>
    <property type="match status" value="1"/>
</dbReference>
<dbReference type="Pfam" id="PF12704">
    <property type="entry name" value="MacB_PCD"/>
    <property type="match status" value="1"/>
</dbReference>
<dbReference type="Proteomes" id="UP000810207">
    <property type="component" value="Unassembled WGS sequence"/>
</dbReference>
<feature type="transmembrane region" description="Helical" evidence="6">
    <location>
        <begin position="21"/>
        <end position="43"/>
    </location>
</feature>
<evidence type="ECO:0000256" key="6">
    <source>
        <dbReference type="SAM" id="Phobius"/>
    </source>
</evidence>
<keyword evidence="5 6" id="KW-0472">Membrane</keyword>
<evidence type="ECO:0000313" key="9">
    <source>
        <dbReference type="EMBL" id="MBP2247472.1"/>
    </source>
</evidence>
<evidence type="ECO:0000256" key="1">
    <source>
        <dbReference type="ARBA" id="ARBA00004651"/>
    </source>
</evidence>
<comment type="caution">
    <text evidence="9">The sequence shown here is derived from an EMBL/GenBank/DDBJ whole genome shotgun (WGS) entry which is preliminary data.</text>
</comment>
<dbReference type="InterPro" id="IPR025857">
    <property type="entry name" value="MacB_PCD"/>
</dbReference>
<proteinExistence type="predicted"/>
<evidence type="ECO:0000259" key="8">
    <source>
        <dbReference type="Pfam" id="PF12704"/>
    </source>
</evidence>
<dbReference type="EMBL" id="JAGIKV010000016">
    <property type="protein sequence ID" value="MBP2247472.1"/>
    <property type="molecule type" value="Genomic_DNA"/>
</dbReference>
<protein>
    <submittedName>
        <fullName evidence="9">Integral membrane protein</fullName>
    </submittedName>
</protein>
<feature type="transmembrane region" description="Helical" evidence="6">
    <location>
        <begin position="292"/>
        <end position="315"/>
    </location>
</feature>
<keyword evidence="10" id="KW-1185">Reference proteome</keyword>
<accession>A0ABS4S080</accession>
<keyword evidence="3 6" id="KW-0812">Transmembrane</keyword>
<feature type="domain" description="ABC3 transporter permease C-terminal" evidence="7">
    <location>
        <begin position="246"/>
        <end position="345"/>
    </location>
</feature>
<evidence type="ECO:0000256" key="3">
    <source>
        <dbReference type="ARBA" id="ARBA00022692"/>
    </source>
</evidence>
<dbReference type="RefSeq" id="WP_211083978.1">
    <property type="nucleotide sequence ID" value="NZ_JAGIKV010000016.1"/>
</dbReference>
<dbReference type="InterPro" id="IPR003838">
    <property type="entry name" value="ABC3_permease_C"/>
</dbReference>
<keyword evidence="2" id="KW-1003">Cell membrane</keyword>
<evidence type="ECO:0000313" key="10">
    <source>
        <dbReference type="Proteomes" id="UP000810207"/>
    </source>
</evidence>
<organism evidence="9 10">
    <name type="scientific">Paenibacillus xylanexedens</name>
    <dbReference type="NCBI Taxonomy" id="528191"/>
    <lineage>
        <taxon>Bacteria</taxon>
        <taxon>Bacillati</taxon>
        <taxon>Bacillota</taxon>
        <taxon>Bacilli</taxon>
        <taxon>Bacillales</taxon>
        <taxon>Paenibacillaceae</taxon>
        <taxon>Paenibacillus</taxon>
    </lineage>
</organism>
<keyword evidence="4 6" id="KW-1133">Transmembrane helix</keyword>
<reference evidence="9 10" key="1">
    <citation type="submission" date="2021-03" db="EMBL/GenBank/DDBJ databases">
        <title>Genomic Encyclopedia of Type Strains, Phase IV (KMG-IV): sequencing the most valuable type-strain genomes for metagenomic binning, comparative biology and taxonomic classification.</title>
        <authorList>
            <person name="Goeker M."/>
        </authorList>
    </citation>
    <scope>NUCLEOTIDE SEQUENCE [LARGE SCALE GENOMIC DNA]</scope>
    <source>
        <strain evidence="9 10">DSM 21292</strain>
    </source>
</reference>
<sequence>MVNIYFYYNIVKKSIQKNTMLTGILILNLAISLALVTVIFSFLNTGYQNISAGVEQSKNRIVVDLRTPVSVKSLPELEKKWNEVASLQWTYLLSNEDFVQTNGASGLYQVFGVNKDFKLQKELPVDQIGHDEVVISRNAADTMFVGLQEEDIVGQMIQIADKQLMITAIDQSSLVENVYISIENFLDLYGDKTNVVMGVFIFGQTSEEAVQAKVLPTLTSYKPSISKQSPEAERLGQFYSLLILAIIITVGLMLYVVLNFIYIFSFKISKDKNKWDILMKLGASKKVLKRAIYAESGFVVIVASLLSAIFTFLVSKYVDIEGFQLKLNLPVFIILIFTVICIIVITVEQTLKKIWNNLFKGAGT</sequence>
<feature type="domain" description="MacB-like periplasmic core" evidence="8">
    <location>
        <begin position="22"/>
        <end position="210"/>
    </location>
</feature>
<evidence type="ECO:0000256" key="4">
    <source>
        <dbReference type="ARBA" id="ARBA00022989"/>
    </source>
</evidence>
<gene>
    <name evidence="9" type="ORF">J2Z28_004135</name>
</gene>